<gene>
    <name evidence="2" type="ORF">P280DRAFT_471128</name>
</gene>
<evidence type="ECO:0000256" key="1">
    <source>
        <dbReference type="SAM" id="MobiDB-lite"/>
    </source>
</evidence>
<dbReference type="AlphaFoldDB" id="A0A6A6RTK9"/>
<name>A0A6A6RTK9_9PLEO</name>
<keyword evidence="3" id="KW-1185">Reference proteome</keyword>
<evidence type="ECO:0000313" key="2">
    <source>
        <dbReference type="EMBL" id="KAF2638527.1"/>
    </source>
</evidence>
<feature type="compositionally biased region" description="Basic and acidic residues" evidence="1">
    <location>
        <begin position="169"/>
        <end position="184"/>
    </location>
</feature>
<dbReference type="Proteomes" id="UP000799753">
    <property type="component" value="Unassembled WGS sequence"/>
</dbReference>
<feature type="region of interest" description="Disordered" evidence="1">
    <location>
        <begin position="138"/>
        <end position="184"/>
    </location>
</feature>
<dbReference type="EMBL" id="MU006789">
    <property type="protein sequence ID" value="KAF2638527.1"/>
    <property type="molecule type" value="Genomic_DNA"/>
</dbReference>
<feature type="compositionally biased region" description="Polar residues" evidence="1">
    <location>
        <begin position="8"/>
        <end position="24"/>
    </location>
</feature>
<accession>A0A6A6RTK9</accession>
<feature type="region of interest" description="Disordered" evidence="1">
    <location>
        <begin position="72"/>
        <end position="115"/>
    </location>
</feature>
<feature type="compositionally biased region" description="Basic and acidic residues" evidence="1">
    <location>
        <begin position="138"/>
        <end position="147"/>
    </location>
</feature>
<feature type="region of interest" description="Disordered" evidence="1">
    <location>
        <begin position="1"/>
        <end position="27"/>
    </location>
</feature>
<feature type="compositionally biased region" description="Low complexity" evidence="1">
    <location>
        <begin position="72"/>
        <end position="87"/>
    </location>
</feature>
<reference evidence="2" key="1">
    <citation type="journal article" date="2020" name="Stud. Mycol.">
        <title>101 Dothideomycetes genomes: a test case for predicting lifestyles and emergence of pathogens.</title>
        <authorList>
            <person name="Haridas S."/>
            <person name="Albert R."/>
            <person name="Binder M."/>
            <person name="Bloem J."/>
            <person name="Labutti K."/>
            <person name="Salamov A."/>
            <person name="Andreopoulos B."/>
            <person name="Baker S."/>
            <person name="Barry K."/>
            <person name="Bills G."/>
            <person name="Bluhm B."/>
            <person name="Cannon C."/>
            <person name="Castanera R."/>
            <person name="Culley D."/>
            <person name="Daum C."/>
            <person name="Ezra D."/>
            <person name="Gonzalez J."/>
            <person name="Henrissat B."/>
            <person name="Kuo A."/>
            <person name="Liang C."/>
            <person name="Lipzen A."/>
            <person name="Lutzoni F."/>
            <person name="Magnuson J."/>
            <person name="Mondo S."/>
            <person name="Nolan M."/>
            <person name="Ohm R."/>
            <person name="Pangilinan J."/>
            <person name="Park H.-J."/>
            <person name="Ramirez L."/>
            <person name="Alfaro M."/>
            <person name="Sun H."/>
            <person name="Tritt A."/>
            <person name="Yoshinaga Y."/>
            <person name="Zwiers L.-H."/>
            <person name="Turgeon B."/>
            <person name="Goodwin S."/>
            <person name="Spatafora J."/>
            <person name="Crous P."/>
            <person name="Grigoriev I."/>
        </authorList>
    </citation>
    <scope>NUCLEOTIDE SEQUENCE</scope>
    <source>
        <strain evidence="2">CBS 473.64</strain>
    </source>
</reference>
<protein>
    <submittedName>
        <fullName evidence="2">Uncharacterized protein</fullName>
    </submittedName>
</protein>
<organism evidence="2 3">
    <name type="scientific">Massarina eburnea CBS 473.64</name>
    <dbReference type="NCBI Taxonomy" id="1395130"/>
    <lineage>
        <taxon>Eukaryota</taxon>
        <taxon>Fungi</taxon>
        <taxon>Dikarya</taxon>
        <taxon>Ascomycota</taxon>
        <taxon>Pezizomycotina</taxon>
        <taxon>Dothideomycetes</taxon>
        <taxon>Pleosporomycetidae</taxon>
        <taxon>Pleosporales</taxon>
        <taxon>Massarineae</taxon>
        <taxon>Massarinaceae</taxon>
        <taxon>Massarina</taxon>
    </lineage>
</organism>
<proteinExistence type="predicted"/>
<sequence>MHAENTPAIPSTVKNETTKSTHNPLRSAVSDLAEPIIIEDNIDASDDTIKAYFDAEDNIGLDYQSSSLTNTRTVRTTTPGTPEPRQTNQMSIQDAFAKTPPIKNKRPAGNEPNKAAGVRLSVLPMKGQKMLGKWVKRYETAKEKEEAETNPTAERRRRKKNSRCGVGGRTKEREREGRVEEEVA</sequence>
<evidence type="ECO:0000313" key="3">
    <source>
        <dbReference type="Proteomes" id="UP000799753"/>
    </source>
</evidence>